<dbReference type="Pfam" id="PF01297">
    <property type="entry name" value="ZnuA"/>
    <property type="match status" value="1"/>
</dbReference>
<dbReference type="OrthoDB" id="9810636at2"/>
<dbReference type="InterPro" id="IPR006127">
    <property type="entry name" value="ZnuA-like"/>
</dbReference>
<reference evidence="6" key="1">
    <citation type="submission" date="2016-08" db="EMBL/GenBank/DDBJ databases">
        <title>Complete genome of Cloacibacillus porcorum.</title>
        <authorList>
            <person name="Looft T."/>
            <person name="Bayles D.O."/>
            <person name="Alt D.P."/>
        </authorList>
    </citation>
    <scope>NUCLEOTIDE SEQUENCE [LARGE SCALE GENOMIC DNA]</scope>
    <source>
        <strain evidence="6">CL-84</strain>
    </source>
</reference>
<evidence type="ECO:0000256" key="5">
    <source>
        <dbReference type="SAM" id="SignalP"/>
    </source>
</evidence>
<dbReference type="PANTHER" id="PTHR42953:SF3">
    <property type="entry name" value="HIGH-AFFINITY ZINC UPTAKE SYSTEM PROTEIN ZNUA"/>
    <property type="match status" value="1"/>
</dbReference>
<keyword evidence="7" id="KW-1185">Reference proteome</keyword>
<dbReference type="RefSeq" id="WP_066742552.1">
    <property type="nucleotide sequence ID" value="NZ_CP016757.1"/>
</dbReference>
<feature type="compositionally biased region" description="Basic and acidic residues" evidence="4">
    <location>
        <begin position="138"/>
        <end position="163"/>
    </location>
</feature>
<dbReference type="Gene3D" id="3.40.50.1980">
    <property type="entry name" value="Nitrogenase molybdenum iron protein domain"/>
    <property type="match status" value="2"/>
</dbReference>
<dbReference type="GeneID" id="83056671"/>
<evidence type="ECO:0000256" key="4">
    <source>
        <dbReference type="SAM" id="MobiDB-lite"/>
    </source>
</evidence>
<protein>
    <submittedName>
        <fullName evidence="6">ABC transporter substrate-binding protein</fullName>
    </submittedName>
</protein>
<evidence type="ECO:0000256" key="2">
    <source>
        <dbReference type="ARBA" id="ARBA00022448"/>
    </source>
</evidence>
<evidence type="ECO:0000313" key="6">
    <source>
        <dbReference type="EMBL" id="ANZ44015.1"/>
    </source>
</evidence>
<name>A0A1B2I214_9BACT</name>
<gene>
    <name evidence="6" type="ORF">BED41_02250</name>
</gene>
<dbReference type="GO" id="GO:0046872">
    <property type="term" value="F:metal ion binding"/>
    <property type="evidence" value="ECO:0007669"/>
    <property type="project" value="InterPro"/>
</dbReference>
<dbReference type="STRING" id="1197717.BED41_02250"/>
<sequence>MKKYLLISACAAVLLIAAALIYISPGNKTAVTASEDTSKPKVITTIFPQYDFARAVGGDKIELTMLLKPGMESHSYAPTPQDIVNIQNCDLFIYIGGENDIWADKILDSIDNEHRPQVLKLIGCVSPVEEELAEGMQAEEHDHGKEEEHTHGAEDKDRHGHDHDNEVEYDEHIWTSPRNAEKMTAAIMDKLILIDPQNRSAYEGNAKAYIAELDRLDKDFRQAVSNVRRHRLIFGDRFPFRYLTDEYGLKYSAAFPGCAAESEASAATIAYLINKVKDEKIPVVFHIEMSNEKTADAICRETGARKMLLHACHNISREEFESGATYVKLMRKNLENIKEALN</sequence>
<dbReference type="SUPFAM" id="SSF53807">
    <property type="entry name" value="Helical backbone' metal receptor"/>
    <property type="match status" value="1"/>
</dbReference>
<evidence type="ECO:0000256" key="3">
    <source>
        <dbReference type="ARBA" id="ARBA00022729"/>
    </source>
</evidence>
<feature type="chain" id="PRO_5008538883" evidence="5">
    <location>
        <begin position="30"/>
        <end position="342"/>
    </location>
</feature>
<keyword evidence="3 5" id="KW-0732">Signal</keyword>
<proteinExistence type="inferred from homology"/>
<accession>A0A1B2I214</accession>
<dbReference type="InterPro" id="IPR050492">
    <property type="entry name" value="Bact_metal-bind_prot9"/>
</dbReference>
<dbReference type="AlphaFoldDB" id="A0A1B2I214"/>
<keyword evidence="2" id="KW-0813">Transport</keyword>
<dbReference type="PANTHER" id="PTHR42953">
    <property type="entry name" value="HIGH-AFFINITY ZINC UPTAKE SYSTEM PROTEIN ZNUA-RELATED"/>
    <property type="match status" value="1"/>
</dbReference>
<evidence type="ECO:0000313" key="7">
    <source>
        <dbReference type="Proteomes" id="UP000093044"/>
    </source>
</evidence>
<feature type="signal peptide" evidence="5">
    <location>
        <begin position="1"/>
        <end position="29"/>
    </location>
</feature>
<dbReference type="KEGG" id="cpor:BED41_02250"/>
<dbReference type="Proteomes" id="UP000093044">
    <property type="component" value="Chromosome"/>
</dbReference>
<organism evidence="6 7">
    <name type="scientific">Cloacibacillus porcorum</name>
    <dbReference type="NCBI Taxonomy" id="1197717"/>
    <lineage>
        <taxon>Bacteria</taxon>
        <taxon>Thermotogati</taxon>
        <taxon>Synergistota</taxon>
        <taxon>Synergistia</taxon>
        <taxon>Synergistales</taxon>
        <taxon>Synergistaceae</taxon>
        <taxon>Cloacibacillus</taxon>
    </lineage>
</organism>
<dbReference type="GO" id="GO:0030001">
    <property type="term" value="P:metal ion transport"/>
    <property type="evidence" value="ECO:0007669"/>
    <property type="project" value="InterPro"/>
</dbReference>
<feature type="region of interest" description="Disordered" evidence="4">
    <location>
        <begin position="133"/>
        <end position="163"/>
    </location>
</feature>
<dbReference type="EMBL" id="CP016757">
    <property type="protein sequence ID" value="ANZ44015.1"/>
    <property type="molecule type" value="Genomic_DNA"/>
</dbReference>
<evidence type="ECO:0000256" key="1">
    <source>
        <dbReference type="ARBA" id="ARBA00011028"/>
    </source>
</evidence>
<comment type="similarity">
    <text evidence="1">Belongs to the bacterial solute-binding protein 9 family.</text>
</comment>